<feature type="region of interest" description="Disordered" evidence="1">
    <location>
        <begin position="506"/>
        <end position="559"/>
    </location>
</feature>
<feature type="compositionally biased region" description="Polar residues" evidence="1">
    <location>
        <begin position="71"/>
        <end position="80"/>
    </location>
</feature>
<evidence type="ECO:0000259" key="4">
    <source>
        <dbReference type="Pfam" id="PF09972"/>
    </source>
</evidence>
<comment type="caution">
    <text evidence="5">The sequence shown here is derived from an EMBL/GenBank/DDBJ whole genome shotgun (WGS) entry which is preliminary data.</text>
</comment>
<evidence type="ECO:0000313" key="5">
    <source>
        <dbReference type="EMBL" id="MBO2439356.1"/>
    </source>
</evidence>
<protein>
    <submittedName>
        <fullName evidence="5">DUF2207 domain-containing protein</fullName>
    </submittedName>
</protein>
<evidence type="ECO:0000256" key="1">
    <source>
        <dbReference type="SAM" id="MobiDB-lite"/>
    </source>
</evidence>
<organism evidence="5 6">
    <name type="scientific">Actinomadura nitritigenes</name>
    <dbReference type="NCBI Taxonomy" id="134602"/>
    <lineage>
        <taxon>Bacteria</taxon>
        <taxon>Bacillati</taxon>
        <taxon>Actinomycetota</taxon>
        <taxon>Actinomycetes</taxon>
        <taxon>Streptosporangiales</taxon>
        <taxon>Thermomonosporaceae</taxon>
        <taxon>Actinomadura</taxon>
    </lineage>
</organism>
<keyword evidence="2" id="KW-0472">Membrane</keyword>
<dbReference type="EMBL" id="JAGEOK010000010">
    <property type="protein sequence ID" value="MBO2439356.1"/>
    <property type="molecule type" value="Genomic_DNA"/>
</dbReference>
<proteinExistence type="predicted"/>
<sequence length="559" mass="58369">MRRILLGAAAACLALLFLAPAASAAPAQERIRSYAVELTVDRDGALHVHERIVYDFGNARRHGIERHVPTGRTSIGNVRTASPDAPAGRSVTRSKGAVDVRIGDPSTLVTGVHTYTLDYTAKHAVRSDVLDWNAVGTEWDVPIDVATVLLQAPAAYRSLACYAGPRGSTAPCALARNTGQGNAVFGQRLEAGQGITVRATLPHGAVRRQPSGEGGRRVGALGWLAVPAALLAVAAEVAVFLRPRPWAGMDPAAPVPAAVPAELTVLCPDWADDADADLGAIVALDLAARGHLRISRPAGDGPRLRLTGPRDAADLRPYERAFVDEVFAGGDDATAEDVDGLGLARRLRPLVVEAADAHGWRRPWSAGVPLLRFASVLLGVAGVLCAVYGPVAEGAVTDATAWGAALLVAAPVVWVRSRRIDPFTRGAQLLRHEAERYTGGLVMKDVPDAEDLPYAVARGYSGILRKYIAARGGPPEWYTDDGPDEGLQDRFVEVATMFVDASARKARRAQGTLRRTHSPTRRTTSGWGGSGHGGFGGFGGDGGGGGVGGGDGGGGGGSW</sequence>
<feature type="transmembrane region" description="Helical" evidence="2">
    <location>
        <begin position="370"/>
        <end position="389"/>
    </location>
</feature>
<evidence type="ECO:0000256" key="3">
    <source>
        <dbReference type="SAM" id="SignalP"/>
    </source>
</evidence>
<keyword evidence="6" id="KW-1185">Reference proteome</keyword>
<reference evidence="5 6" key="1">
    <citation type="submission" date="2021-03" db="EMBL/GenBank/DDBJ databases">
        <authorList>
            <person name="Kanchanasin P."/>
            <person name="Saeng-In P."/>
            <person name="Phongsopitanun W."/>
            <person name="Yuki M."/>
            <person name="Kudo T."/>
            <person name="Ohkuma M."/>
            <person name="Tanasupawat S."/>
        </authorList>
    </citation>
    <scope>NUCLEOTIDE SEQUENCE [LARGE SCALE GENOMIC DNA]</scope>
    <source>
        <strain evidence="5 6">L46</strain>
    </source>
</reference>
<gene>
    <name evidence="5" type="ORF">J4557_17675</name>
</gene>
<keyword evidence="2" id="KW-0812">Transmembrane</keyword>
<feature type="region of interest" description="Disordered" evidence="1">
    <location>
        <begin position="69"/>
        <end position="93"/>
    </location>
</feature>
<feature type="transmembrane region" description="Helical" evidence="2">
    <location>
        <begin position="220"/>
        <end position="241"/>
    </location>
</feature>
<evidence type="ECO:0000313" key="6">
    <source>
        <dbReference type="Proteomes" id="UP000666915"/>
    </source>
</evidence>
<keyword evidence="3" id="KW-0732">Signal</keyword>
<name>A0ABS3QZT8_9ACTN</name>
<feature type="compositionally biased region" description="Basic residues" evidence="1">
    <location>
        <begin position="506"/>
        <end position="520"/>
    </location>
</feature>
<keyword evidence="2" id="KW-1133">Transmembrane helix</keyword>
<feature type="signal peptide" evidence="3">
    <location>
        <begin position="1"/>
        <end position="24"/>
    </location>
</feature>
<dbReference type="InterPro" id="IPR018702">
    <property type="entry name" value="DUF2207"/>
</dbReference>
<dbReference type="RefSeq" id="WP_208267720.1">
    <property type="nucleotide sequence ID" value="NZ_BAAAGM010000033.1"/>
</dbReference>
<feature type="transmembrane region" description="Helical" evidence="2">
    <location>
        <begin position="395"/>
        <end position="415"/>
    </location>
</feature>
<dbReference type="Pfam" id="PF09972">
    <property type="entry name" value="DUF2207"/>
    <property type="match status" value="1"/>
</dbReference>
<feature type="chain" id="PRO_5045599192" evidence="3">
    <location>
        <begin position="25"/>
        <end position="559"/>
    </location>
</feature>
<feature type="domain" description="DUF2207" evidence="4">
    <location>
        <begin position="30"/>
        <end position="200"/>
    </location>
</feature>
<accession>A0ABS3QZT8</accession>
<evidence type="ECO:0000256" key="2">
    <source>
        <dbReference type="SAM" id="Phobius"/>
    </source>
</evidence>
<feature type="compositionally biased region" description="Gly residues" evidence="1">
    <location>
        <begin position="526"/>
        <end position="559"/>
    </location>
</feature>
<dbReference type="Proteomes" id="UP000666915">
    <property type="component" value="Unassembled WGS sequence"/>
</dbReference>